<feature type="chain" id="PRO_5022781412" evidence="1">
    <location>
        <begin position="19"/>
        <end position="135"/>
    </location>
</feature>
<reference evidence="2 3" key="1">
    <citation type="submission" date="2019-08" db="EMBL/GenBank/DDBJ databases">
        <authorList>
            <person name="Alioto T."/>
            <person name="Alioto T."/>
            <person name="Gomez Garrido J."/>
        </authorList>
    </citation>
    <scope>NUCLEOTIDE SEQUENCE [LARGE SCALE GENOMIC DNA]</scope>
</reference>
<organism evidence="2 3">
    <name type="scientific">Cinara cedri</name>
    <dbReference type="NCBI Taxonomy" id="506608"/>
    <lineage>
        <taxon>Eukaryota</taxon>
        <taxon>Metazoa</taxon>
        <taxon>Ecdysozoa</taxon>
        <taxon>Arthropoda</taxon>
        <taxon>Hexapoda</taxon>
        <taxon>Insecta</taxon>
        <taxon>Pterygota</taxon>
        <taxon>Neoptera</taxon>
        <taxon>Paraneoptera</taxon>
        <taxon>Hemiptera</taxon>
        <taxon>Sternorrhyncha</taxon>
        <taxon>Aphidomorpha</taxon>
        <taxon>Aphidoidea</taxon>
        <taxon>Aphididae</taxon>
        <taxon>Lachninae</taxon>
        <taxon>Cinara</taxon>
    </lineage>
</organism>
<evidence type="ECO:0000313" key="2">
    <source>
        <dbReference type="EMBL" id="VVC33985.1"/>
    </source>
</evidence>
<feature type="signal peptide" evidence="1">
    <location>
        <begin position="1"/>
        <end position="18"/>
    </location>
</feature>
<dbReference type="OrthoDB" id="6344725at2759"/>
<protein>
    <submittedName>
        <fullName evidence="2">Insect odorant-binding protein A10/Ejaculatory bulb-specific protein 3</fullName>
    </submittedName>
</protein>
<accession>A0A5E4MRA0</accession>
<keyword evidence="3" id="KW-1185">Reference proteome</keyword>
<dbReference type="SUPFAM" id="SSF100910">
    <property type="entry name" value="Chemosensory protein Csp2"/>
    <property type="match status" value="1"/>
</dbReference>
<dbReference type="Proteomes" id="UP000325440">
    <property type="component" value="Unassembled WGS sequence"/>
</dbReference>
<evidence type="ECO:0000313" key="3">
    <source>
        <dbReference type="Proteomes" id="UP000325440"/>
    </source>
</evidence>
<dbReference type="PANTHER" id="PTHR11257:SF13">
    <property type="entry name" value="GEO07322P1"/>
    <property type="match status" value="1"/>
</dbReference>
<keyword evidence="1" id="KW-0732">Signal</keyword>
<dbReference type="Gene3D" id="1.10.2080.10">
    <property type="entry name" value="Insect odorant-binding protein A10/Ejaculatory bulb-specific protein 3"/>
    <property type="match status" value="1"/>
</dbReference>
<dbReference type="InterPro" id="IPR005055">
    <property type="entry name" value="A10/PebIII"/>
</dbReference>
<sequence>MNSSIALALFCLLSMHFGCPTAKPATDNDEEIKDVKEYLKRFDNLDVDQILSSDRLLDSHIKCYLNTAPCIPIARDLKRALPIVASNGCKDCNDIQIKNIKKALAYVKTKRAPEWTQMVALYDPTGTNLSKFLTD</sequence>
<proteinExistence type="predicted"/>
<dbReference type="EMBL" id="CABPRJ010000980">
    <property type="protein sequence ID" value="VVC33985.1"/>
    <property type="molecule type" value="Genomic_DNA"/>
</dbReference>
<dbReference type="InterPro" id="IPR036682">
    <property type="entry name" value="OS_D_A10/PebIII_sf"/>
</dbReference>
<dbReference type="AlphaFoldDB" id="A0A5E4MRA0"/>
<dbReference type="Pfam" id="PF03392">
    <property type="entry name" value="OS-D"/>
    <property type="match status" value="1"/>
</dbReference>
<evidence type="ECO:0000256" key="1">
    <source>
        <dbReference type="SAM" id="SignalP"/>
    </source>
</evidence>
<dbReference type="PANTHER" id="PTHR11257">
    <property type="entry name" value="CHEMOSENSORY PROTEIN-RELATED"/>
    <property type="match status" value="1"/>
</dbReference>
<name>A0A5E4MRA0_9HEMI</name>
<gene>
    <name evidence="2" type="ORF">CINCED_3A009279</name>
</gene>